<dbReference type="GO" id="GO:0005886">
    <property type="term" value="C:plasma membrane"/>
    <property type="evidence" value="ECO:0007669"/>
    <property type="project" value="UniProtKB-SubCell"/>
</dbReference>
<reference evidence="8 9" key="1">
    <citation type="submission" date="2019-10" db="EMBL/GenBank/DDBJ databases">
        <title>Vibrio sp. nov., isolated from Coralline algae surface.</title>
        <authorList>
            <person name="Geng Y."/>
            <person name="Zhang X."/>
        </authorList>
    </citation>
    <scope>NUCLEOTIDE SEQUENCE [LARGE SCALE GENOMIC DNA]</scope>
    <source>
        <strain evidence="8 9">SM1977</strain>
    </source>
</reference>
<evidence type="ECO:0000256" key="5">
    <source>
        <dbReference type="ARBA" id="ARBA00023136"/>
    </source>
</evidence>
<evidence type="ECO:0000259" key="7">
    <source>
        <dbReference type="Pfam" id="PF03176"/>
    </source>
</evidence>
<gene>
    <name evidence="8" type="ORF">GFB47_09965</name>
</gene>
<feature type="transmembrane region" description="Helical" evidence="6">
    <location>
        <begin position="319"/>
        <end position="337"/>
    </location>
</feature>
<feature type="transmembrane region" description="Helical" evidence="6">
    <location>
        <begin position="388"/>
        <end position="410"/>
    </location>
</feature>
<feature type="transmembrane region" description="Helical" evidence="6">
    <location>
        <begin position="293"/>
        <end position="313"/>
    </location>
</feature>
<proteinExistence type="predicted"/>
<feature type="transmembrane region" description="Helical" evidence="6">
    <location>
        <begin position="675"/>
        <end position="692"/>
    </location>
</feature>
<keyword evidence="9" id="KW-1185">Reference proteome</keyword>
<protein>
    <submittedName>
        <fullName evidence="8">MMPL family transporter</fullName>
    </submittedName>
</protein>
<feature type="transmembrane region" description="Helical" evidence="6">
    <location>
        <begin position="650"/>
        <end position="668"/>
    </location>
</feature>
<feature type="domain" description="Membrane transport protein MMPL" evidence="7">
    <location>
        <begin position="239"/>
        <end position="429"/>
    </location>
</feature>
<keyword evidence="2" id="KW-1003">Cell membrane</keyword>
<evidence type="ECO:0000313" key="8">
    <source>
        <dbReference type="EMBL" id="QGA65701.1"/>
    </source>
</evidence>
<evidence type="ECO:0000313" key="9">
    <source>
        <dbReference type="Proteomes" id="UP000348942"/>
    </source>
</evidence>
<evidence type="ECO:0000256" key="4">
    <source>
        <dbReference type="ARBA" id="ARBA00022989"/>
    </source>
</evidence>
<organism evidence="8 9">
    <name type="scientific">Vibrio algicola</name>
    <dbReference type="NCBI Taxonomy" id="2662262"/>
    <lineage>
        <taxon>Bacteria</taxon>
        <taxon>Pseudomonadati</taxon>
        <taxon>Pseudomonadota</taxon>
        <taxon>Gammaproteobacteria</taxon>
        <taxon>Vibrionales</taxon>
        <taxon>Vibrionaceae</taxon>
        <taxon>Vibrio</taxon>
    </lineage>
</organism>
<dbReference type="InterPro" id="IPR050545">
    <property type="entry name" value="Mycobact_MmpL"/>
</dbReference>
<name>A0A5Q0TG60_9VIBR</name>
<sequence>MAHWSNKSKTLALSWLVMVLLLCVALTWQLSRTSSPIETNIMALLPKDKQDPSSQFAFDNIATSMSNKVIFLVGSQNKSNAIAAASELTKKLDDLSLFSHIQGKMGQDSQQAWGKFYYPNRFQMLTSTQRKQLQTSSAKQTQHVIQSVYNPFSGVTGAELQNDPFLLFRDFLTQLSANSGNFVLSNGFLTAQYQGKTYALINAELKGSPYALDLQSKLPALNALQHQIEQSFTPASSEKNASSKVEILHTGVIFYAAHGTESAKSEISTIGVGSLIGIILLILFIYRSITPLNLALLSIACGLLSAFVVTVSVFGKVHLFSLVFGASLIGVSIDYAFHYLTDRLAAGKNWDSQQGLRHIFISISFGLITSLIGYLGMLVAPFPGLQQLALFSAVGLCAAYASVVCWYPILASTPSKVSKLPLTQAMSWWLELWHKRSVRIGLPLTLFIMIALGLSQATYNDDIRQLQALPVQLKQQENSIKAISGIENGQQMLLVKAKNEQALLQRLEQVSKQLDGFVTQDKLQGYQSLTQYIPSALTQHQNYQLSQQLYAQQGAKLKQSLKLRQKIEFDAQFKPVTVNDFLASPISDPVRFMWLGKIEGQQSAVVRLTGLKDAAFIQRYANSQSNLTYLDKTDDISHLFGLYRERVAELLALASAIIFMVVALRYGVKQGIKIMIPPLIAGGAGIAVTVLTGTPLNLFNLLALILILGIGIDYTLFFAEYSRAKIASTTISHSQPLHSTLLAISLSGLTTLLSFGLLALSDTQAIHSFGITVLFGIIVCWLLAPLAMKVSASKISS</sequence>
<dbReference type="Gene3D" id="1.20.1640.10">
    <property type="entry name" value="Multidrug efflux transporter AcrB transmembrane domain"/>
    <property type="match status" value="2"/>
</dbReference>
<dbReference type="PANTHER" id="PTHR33406">
    <property type="entry name" value="MEMBRANE PROTEIN MJ1562-RELATED"/>
    <property type="match status" value="1"/>
</dbReference>
<dbReference type="Pfam" id="PF03176">
    <property type="entry name" value="MMPL"/>
    <property type="match status" value="2"/>
</dbReference>
<evidence type="ECO:0000256" key="2">
    <source>
        <dbReference type="ARBA" id="ARBA00022475"/>
    </source>
</evidence>
<evidence type="ECO:0000256" key="6">
    <source>
        <dbReference type="SAM" id="Phobius"/>
    </source>
</evidence>
<feature type="transmembrane region" description="Helical" evidence="6">
    <location>
        <begin position="267"/>
        <end position="286"/>
    </location>
</feature>
<dbReference type="Proteomes" id="UP000348942">
    <property type="component" value="Chromosome 1"/>
</dbReference>
<dbReference type="SUPFAM" id="SSF82866">
    <property type="entry name" value="Multidrug efflux transporter AcrB transmembrane domain"/>
    <property type="match status" value="2"/>
</dbReference>
<evidence type="ECO:0000256" key="3">
    <source>
        <dbReference type="ARBA" id="ARBA00022692"/>
    </source>
</evidence>
<keyword evidence="5 6" id="KW-0472">Membrane</keyword>
<dbReference type="EMBL" id="CP045699">
    <property type="protein sequence ID" value="QGA65701.1"/>
    <property type="molecule type" value="Genomic_DNA"/>
</dbReference>
<feature type="transmembrane region" description="Helical" evidence="6">
    <location>
        <begin position="358"/>
        <end position="382"/>
    </location>
</feature>
<evidence type="ECO:0000256" key="1">
    <source>
        <dbReference type="ARBA" id="ARBA00004651"/>
    </source>
</evidence>
<feature type="transmembrane region" description="Helical" evidence="6">
    <location>
        <begin position="766"/>
        <end position="788"/>
    </location>
</feature>
<accession>A0A5Q0TG60</accession>
<feature type="domain" description="Membrane transport protein MMPL" evidence="7">
    <location>
        <begin position="654"/>
        <end position="783"/>
    </location>
</feature>
<keyword evidence="3 6" id="KW-0812">Transmembrane</keyword>
<keyword evidence="4 6" id="KW-1133">Transmembrane helix</keyword>
<dbReference type="AlphaFoldDB" id="A0A5Q0TG60"/>
<dbReference type="RefSeq" id="WP_153447847.1">
    <property type="nucleotide sequence ID" value="NZ_CP045699.1"/>
</dbReference>
<feature type="transmembrane region" description="Helical" evidence="6">
    <location>
        <begin position="440"/>
        <end position="459"/>
    </location>
</feature>
<dbReference type="InterPro" id="IPR004869">
    <property type="entry name" value="MMPL_dom"/>
</dbReference>
<comment type="subcellular location">
    <subcellularLocation>
        <location evidence="1">Cell membrane</location>
        <topology evidence="1">Multi-pass membrane protein</topology>
    </subcellularLocation>
</comment>
<dbReference type="PANTHER" id="PTHR33406:SF13">
    <property type="entry name" value="MEMBRANE PROTEIN YDFJ"/>
    <property type="match status" value="1"/>
</dbReference>
<feature type="transmembrane region" description="Helical" evidence="6">
    <location>
        <begin position="698"/>
        <end position="719"/>
    </location>
</feature>
<feature type="transmembrane region" description="Helical" evidence="6">
    <location>
        <begin position="740"/>
        <end position="760"/>
    </location>
</feature>